<feature type="binding site" evidence="11">
    <location>
        <position position="25"/>
    </location>
    <ligand>
        <name>substrate</name>
    </ligand>
</feature>
<protein>
    <recommendedName>
        <fullName evidence="6">3-deoxy-D-manno-octulosonate 8-phosphate phosphatase KdsC</fullName>
        <ecNumber evidence="5">3.1.3.45</ecNumber>
    </recommendedName>
    <alternativeName>
        <fullName evidence="10">KDO 8-P phosphatase</fullName>
    </alternativeName>
</protein>
<comment type="cofactor">
    <cofactor evidence="2 11">
        <name>Mg(2+)</name>
        <dbReference type="ChEBI" id="CHEBI:18420"/>
    </cofactor>
</comment>
<dbReference type="InterPro" id="IPR036412">
    <property type="entry name" value="HAD-like_sf"/>
</dbReference>
<comment type="caution">
    <text evidence="12">The sequence shown here is derived from an EMBL/GenBank/DDBJ whole genome shotgun (WGS) entry which is preliminary data.</text>
</comment>
<evidence type="ECO:0000256" key="2">
    <source>
        <dbReference type="ARBA" id="ARBA00001946"/>
    </source>
</evidence>
<dbReference type="InterPro" id="IPR010023">
    <property type="entry name" value="KdsC_fam"/>
</dbReference>
<dbReference type="GO" id="GO:0046872">
    <property type="term" value="F:metal ion binding"/>
    <property type="evidence" value="ECO:0007669"/>
    <property type="project" value="UniProtKB-KW"/>
</dbReference>
<dbReference type="FunFam" id="3.40.50.1000:FF:000029">
    <property type="entry name" value="3-deoxy-D-manno-octulosonate 8-phosphate phosphatase KdsC"/>
    <property type="match status" value="1"/>
</dbReference>
<evidence type="ECO:0000256" key="11">
    <source>
        <dbReference type="PIRSR" id="PIRSR006118-2"/>
    </source>
</evidence>
<dbReference type="EMBL" id="VBRY01000004">
    <property type="protein sequence ID" value="TLS67928.1"/>
    <property type="molecule type" value="Genomic_DNA"/>
</dbReference>
<evidence type="ECO:0000256" key="6">
    <source>
        <dbReference type="ARBA" id="ARBA00020092"/>
    </source>
</evidence>
<evidence type="ECO:0000313" key="13">
    <source>
        <dbReference type="Proteomes" id="UP000306585"/>
    </source>
</evidence>
<dbReference type="SUPFAM" id="SSF56784">
    <property type="entry name" value="HAD-like"/>
    <property type="match status" value="1"/>
</dbReference>
<dbReference type="InterPro" id="IPR023214">
    <property type="entry name" value="HAD_sf"/>
</dbReference>
<evidence type="ECO:0000256" key="3">
    <source>
        <dbReference type="ARBA" id="ARBA00005893"/>
    </source>
</evidence>
<dbReference type="AlphaFoldDB" id="A0A5R9GQQ5"/>
<evidence type="ECO:0000256" key="10">
    <source>
        <dbReference type="ARBA" id="ARBA00031051"/>
    </source>
</evidence>
<dbReference type="PANTHER" id="PTHR21485">
    <property type="entry name" value="HAD SUPERFAMILY MEMBERS CMAS AND KDSC"/>
    <property type="match status" value="1"/>
</dbReference>
<dbReference type="Proteomes" id="UP000306585">
    <property type="component" value="Unassembled WGS sequence"/>
</dbReference>
<feature type="binding site" evidence="11">
    <location>
        <position position="116"/>
    </location>
    <ligand>
        <name>Mg(2+)</name>
        <dbReference type="ChEBI" id="CHEBI:18420"/>
    </ligand>
</feature>
<comment type="similarity">
    <text evidence="3">Belongs to the KdsC family.</text>
</comment>
<keyword evidence="8 12" id="KW-0378">Hydrolase</keyword>
<evidence type="ECO:0000256" key="8">
    <source>
        <dbReference type="ARBA" id="ARBA00022801"/>
    </source>
</evidence>
<dbReference type="RefSeq" id="WP_138238825.1">
    <property type="nucleotide sequence ID" value="NZ_VBRY01000004.1"/>
</dbReference>
<sequence>MSTQHGYDFPFEAARQIRMLILDVDGVMTDGSIIMDGAGHELKAFNVRDGHGIKLLQRAGIDVAIITGRTSEVVAARARDLGIEYVLQGCLDKAAALTNLLARCGLTATQCAMMGDDVLDLPPMYSTGLSLAPSDAHAAVLGYVDWISDYNGGRGAIRQAAEGLILATGAWDQVIFSRYKVSPQQCGWDTPRAVQ</sequence>
<gene>
    <name evidence="12" type="ORF">FEF65_05640</name>
</gene>
<proteinExistence type="inferred from homology"/>
<evidence type="ECO:0000256" key="7">
    <source>
        <dbReference type="ARBA" id="ARBA00022723"/>
    </source>
</evidence>
<dbReference type="CDD" id="cd01630">
    <property type="entry name" value="HAD_KDO-like"/>
    <property type="match status" value="1"/>
</dbReference>
<keyword evidence="7 11" id="KW-0479">Metal-binding</keyword>
<dbReference type="InterPro" id="IPR050793">
    <property type="entry name" value="CMP-NeuNAc_synthase"/>
</dbReference>
<comment type="catalytic activity">
    <reaction evidence="1">
        <text>3-deoxy-alpha-D-manno-2-octulosonate-8-phosphate + H2O = 3-deoxy-alpha-D-manno-oct-2-ulosonate + phosphate</text>
        <dbReference type="Rhea" id="RHEA:11500"/>
        <dbReference type="ChEBI" id="CHEBI:15377"/>
        <dbReference type="ChEBI" id="CHEBI:43474"/>
        <dbReference type="ChEBI" id="CHEBI:85985"/>
        <dbReference type="ChEBI" id="CHEBI:85986"/>
        <dbReference type="EC" id="3.1.3.45"/>
    </reaction>
</comment>
<dbReference type="GO" id="GO:0019143">
    <property type="term" value="F:3-deoxy-manno-octulosonate-8-phosphatase activity"/>
    <property type="evidence" value="ECO:0007669"/>
    <property type="project" value="UniProtKB-EC"/>
</dbReference>
<dbReference type="SFLD" id="SFLDS00003">
    <property type="entry name" value="Haloacid_Dehalogenase"/>
    <property type="match status" value="1"/>
</dbReference>
<comment type="subunit">
    <text evidence="4">Homotetramer.</text>
</comment>
<evidence type="ECO:0000256" key="5">
    <source>
        <dbReference type="ARBA" id="ARBA00013066"/>
    </source>
</evidence>
<organism evidence="12 13">
    <name type="scientific">Mariprofundus erugo</name>
    <dbReference type="NCBI Taxonomy" id="2528639"/>
    <lineage>
        <taxon>Bacteria</taxon>
        <taxon>Pseudomonadati</taxon>
        <taxon>Pseudomonadota</taxon>
        <taxon>Candidatius Mariprofundia</taxon>
        <taxon>Mariprofundales</taxon>
        <taxon>Mariprofundaceae</taxon>
        <taxon>Mariprofundus</taxon>
    </lineage>
</organism>
<feature type="binding site" evidence="11">
    <location>
        <position position="23"/>
    </location>
    <ligand>
        <name>Mg(2+)</name>
        <dbReference type="ChEBI" id="CHEBI:18420"/>
    </ligand>
</feature>
<dbReference type="PANTHER" id="PTHR21485:SF3">
    <property type="entry name" value="N-ACYLNEURAMINATE CYTIDYLYLTRANSFERASE"/>
    <property type="match status" value="1"/>
</dbReference>
<evidence type="ECO:0000256" key="1">
    <source>
        <dbReference type="ARBA" id="ARBA00000898"/>
    </source>
</evidence>
<dbReference type="SFLD" id="SFLDG01136">
    <property type="entry name" value="C1.6:_Phosphoserine_Phosphatas"/>
    <property type="match status" value="1"/>
</dbReference>
<dbReference type="Pfam" id="PF00702">
    <property type="entry name" value="Hydrolase"/>
    <property type="match status" value="1"/>
</dbReference>
<keyword evidence="9 11" id="KW-0460">Magnesium</keyword>
<dbReference type="EC" id="3.1.3.45" evidence="5"/>
<name>A0A5R9GQQ5_9PROT</name>
<dbReference type="NCBIfam" id="TIGR01670">
    <property type="entry name" value="KdsC-phosphatas"/>
    <property type="match status" value="1"/>
</dbReference>
<dbReference type="Gene3D" id="3.40.50.1000">
    <property type="entry name" value="HAD superfamily/HAD-like"/>
    <property type="match status" value="1"/>
</dbReference>
<accession>A0A5R9GQQ5</accession>
<evidence type="ECO:0000256" key="9">
    <source>
        <dbReference type="ARBA" id="ARBA00022842"/>
    </source>
</evidence>
<evidence type="ECO:0000313" key="12">
    <source>
        <dbReference type="EMBL" id="TLS67928.1"/>
    </source>
</evidence>
<dbReference type="GO" id="GO:0008781">
    <property type="term" value="F:N-acylneuraminate cytidylyltransferase activity"/>
    <property type="evidence" value="ECO:0007669"/>
    <property type="project" value="TreeGrafter"/>
</dbReference>
<dbReference type="SFLD" id="SFLDG01138">
    <property type="entry name" value="C1.6.2:_Deoxy-d-mannose-octulo"/>
    <property type="match status" value="1"/>
</dbReference>
<keyword evidence="13" id="KW-1185">Reference proteome</keyword>
<dbReference type="PIRSF" id="PIRSF006118">
    <property type="entry name" value="KDO8-P_Ptase"/>
    <property type="match status" value="1"/>
</dbReference>
<reference evidence="12 13" key="1">
    <citation type="journal article" date="2019" name="Appl. Environ. Microbiol.">
        <title>Environmental Evidence and Genomic Insight of Iron-oxidizing Bacteria Preference Towards More Corrosion Resistant Stainless Steel at Higher Salinities.</title>
        <authorList>
            <person name="Garrison C.E."/>
            <person name="Price K.A."/>
            <person name="Field E.K."/>
        </authorList>
    </citation>
    <scope>NUCLEOTIDE SEQUENCE [LARGE SCALE GENOMIC DNA]</scope>
    <source>
        <strain evidence="12 13">P3</strain>
    </source>
</reference>
<evidence type="ECO:0000256" key="4">
    <source>
        <dbReference type="ARBA" id="ARBA00011881"/>
    </source>
</evidence>